<proteinExistence type="predicted"/>
<dbReference type="EMBL" id="CAJVQC010016673">
    <property type="protein sequence ID" value="CAG8678593.1"/>
    <property type="molecule type" value="Genomic_DNA"/>
</dbReference>
<name>A0ACA9NVS3_9GLOM</name>
<gene>
    <name evidence="1" type="ORF">RPERSI_LOCUS9003</name>
</gene>
<evidence type="ECO:0000313" key="2">
    <source>
        <dbReference type="Proteomes" id="UP000789920"/>
    </source>
</evidence>
<reference evidence="1" key="1">
    <citation type="submission" date="2021-06" db="EMBL/GenBank/DDBJ databases">
        <authorList>
            <person name="Kallberg Y."/>
            <person name="Tangrot J."/>
            <person name="Rosling A."/>
        </authorList>
    </citation>
    <scope>NUCLEOTIDE SEQUENCE</scope>
    <source>
        <strain evidence="1">MA461A</strain>
    </source>
</reference>
<dbReference type="Proteomes" id="UP000789920">
    <property type="component" value="Unassembled WGS sequence"/>
</dbReference>
<keyword evidence="2" id="KW-1185">Reference proteome</keyword>
<feature type="non-terminal residue" evidence="1">
    <location>
        <position position="1"/>
    </location>
</feature>
<comment type="caution">
    <text evidence="1">The sequence shown here is derived from an EMBL/GenBank/DDBJ whole genome shotgun (WGS) entry which is preliminary data.</text>
</comment>
<protein>
    <submittedName>
        <fullName evidence="1">1608_t:CDS:1</fullName>
    </submittedName>
</protein>
<accession>A0ACA9NVS3</accession>
<organism evidence="1 2">
    <name type="scientific">Racocetra persica</name>
    <dbReference type="NCBI Taxonomy" id="160502"/>
    <lineage>
        <taxon>Eukaryota</taxon>
        <taxon>Fungi</taxon>
        <taxon>Fungi incertae sedis</taxon>
        <taxon>Mucoromycota</taxon>
        <taxon>Glomeromycotina</taxon>
        <taxon>Glomeromycetes</taxon>
        <taxon>Diversisporales</taxon>
        <taxon>Gigasporaceae</taxon>
        <taxon>Racocetra</taxon>
    </lineage>
</organism>
<evidence type="ECO:0000313" key="1">
    <source>
        <dbReference type="EMBL" id="CAG8678593.1"/>
    </source>
</evidence>
<sequence>AEILKLDQKYSVTDTIALKRYYLWNLYSKDMDIEYWNNLCNKKFVESFGLPEPRKHFLQLSYFRKQGYDEESVKVIRELFQILGFTGIDDRHILSSNISCAKIISDLNLAIRAINAIVGNWCSYTPYDGLGFGDNGTPELLLYRPKTDNDIQELFDSMRQEK</sequence>